<name>A0A016T0E9_9BILA</name>
<accession>A0A016T0E9</accession>
<reference evidence="2" key="1">
    <citation type="journal article" date="2015" name="Nat. Genet.">
        <title>The genome and transcriptome of the zoonotic hookworm Ancylostoma ceylanicum identify infection-specific gene families.</title>
        <authorList>
            <person name="Schwarz E.M."/>
            <person name="Hu Y."/>
            <person name="Antoshechkin I."/>
            <person name="Miller M.M."/>
            <person name="Sternberg P.W."/>
            <person name="Aroian R.V."/>
        </authorList>
    </citation>
    <scope>NUCLEOTIDE SEQUENCE</scope>
    <source>
        <strain evidence="2">HY135</strain>
    </source>
</reference>
<protein>
    <submittedName>
        <fullName evidence="1">Uncharacterized protein</fullName>
    </submittedName>
</protein>
<organism evidence="1 2">
    <name type="scientific">Ancylostoma ceylanicum</name>
    <dbReference type="NCBI Taxonomy" id="53326"/>
    <lineage>
        <taxon>Eukaryota</taxon>
        <taxon>Metazoa</taxon>
        <taxon>Ecdysozoa</taxon>
        <taxon>Nematoda</taxon>
        <taxon>Chromadorea</taxon>
        <taxon>Rhabditida</taxon>
        <taxon>Rhabditina</taxon>
        <taxon>Rhabditomorpha</taxon>
        <taxon>Strongyloidea</taxon>
        <taxon>Ancylostomatidae</taxon>
        <taxon>Ancylostomatinae</taxon>
        <taxon>Ancylostoma</taxon>
    </lineage>
</organism>
<evidence type="ECO:0000313" key="2">
    <source>
        <dbReference type="Proteomes" id="UP000024635"/>
    </source>
</evidence>
<evidence type="ECO:0000313" key="1">
    <source>
        <dbReference type="EMBL" id="EYB96205.1"/>
    </source>
</evidence>
<sequence length="68" mass="7858">MQQGNKWLFLDRWRTIAKVLVQHYIITTSCSSLHEELLTDAHLSVNSNVNSVFSKVSSTSTHFMRMTM</sequence>
<dbReference type="PROSITE" id="PS51257">
    <property type="entry name" value="PROKAR_LIPOPROTEIN"/>
    <property type="match status" value="1"/>
</dbReference>
<proteinExistence type="predicted"/>
<gene>
    <name evidence="1" type="primary">Acey_s0152.g2863</name>
    <name evidence="1" type="ORF">Y032_0152g2863</name>
</gene>
<dbReference type="AlphaFoldDB" id="A0A016T0E9"/>
<dbReference type="OrthoDB" id="37659at2759"/>
<keyword evidence="2" id="KW-1185">Reference proteome</keyword>
<dbReference type="Proteomes" id="UP000024635">
    <property type="component" value="Unassembled WGS sequence"/>
</dbReference>
<comment type="caution">
    <text evidence="1">The sequence shown here is derived from an EMBL/GenBank/DDBJ whole genome shotgun (WGS) entry which is preliminary data.</text>
</comment>
<dbReference type="EMBL" id="JARK01001488">
    <property type="protein sequence ID" value="EYB96205.1"/>
    <property type="molecule type" value="Genomic_DNA"/>
</dbReference>